<name>A0A7H1MXE5_9PROT</name>
<evidence type="ECO:0000313" key="3">
    <source>
        <dbReference type="EMBL" id="QNT68131.1"/>
    </source>
</evidence>
<feature type="region of interest" description="Disordered" evidence="1">
    <location>
        <begin position="30"/>
        <end position="54"/>
    </location>
</feature>
<dbReference type="EMBL" id="CP053923">
    <property type="protein sequence ID" value="QNT68131.1"/>
    <property type="molecule type" value="Genomic_DNA"/>
</dbReference>
<evidence type="ECO:0000256" key="1">
    <source>
        <dbReference type="SAM" id="MobiDB-lite"/>
    </source>
</evidence>
<organism evidence="3 4">
    <name type="scientific">Defluviicoccus vanus</name>
    <dbReference type="NCBI Taxonomy" id="111831"/>
    <lineage>
        <taxon>Bacteria</taxon>
        <taxon>Pseudomonadati</taxon>
        <taxon>Pseudomonadota</taxon>
        <taxon>Alphaproteobacteria</taxon>
        <taxon>Rhodospirillales</taxon>
        <taxon>Rhodospirillaceae</taxon>
        <taxon>Defluviicoccus</taxon>
    </lineage>
</organism>
<feature type="chain" id="PRO_5028970695" description="Entericidin EcnAB" evidence="2">
    <location>
        <begin position="25"/>
        <end position="54"/>
    </location>
</feature>
<feature type="compositionally biased region" description="Basic and acidic residues" evidence="1">
    <location>
        <begin position="45"/>
        <end position="54"/>
    </location>
</feature>
<dbReference type="AlphaFoldDB" id="A0A7H1MXE5"/>
<dbReference type="Proteomes" id="UP000516369">
    <property type="component" value="Chromosome"/>
</dbReference>
<protein>
    <recommendedName>
        <fullName evidence="5">Entericidin EcnAB</fullName>
    </recommendedName>
</protein>
<dbReference type="KEGG" id="dvn:HQ394_00600"/>
<gene>
    <name evidence="3" type="ORF">HQ394_00600</name>
</gene>
<reference evidence="3 4" key="1">
    <citation type="submission" date="2020-05" db="EMBL/GenBank/DDBJ databases">
        <title>Complete closed genome sequence of Defluviicoccus vanus.</title>
        <authorList>
            <person name="Bessarab I."/>
            <person name="Arumugam K."/>
            <person name="Maszenan A.M."/>
            <person name="Seviour R.J."/>
            <person name="Williams R.B."/>
        </authorList>
    </citation>
    <scope>NUCLEOTIDE SEQUENCE [LARGE SCALE GENOMIC DNA]</scope>
    <source>
        <strain evidence="3 4">Ben 114</strain>
    </source>
</reference>
<keyword evidence="4" id="KW-1185">Reference proteome</keyword>
<evidence type="ECO:0008006" key="5">
    <source>
        <dbReference type="Google" id="ProtNLM"/>
    </source>
</evidence>
<evidence type="ECO:0000313" key="4">
    <source>
        <dbReference type="Proteomes" id="UP000516369"/>
    </source>
</evidence>
<proteinExistence type="predicted"/>
<accession>A0A7H1MXE5</accession>
<keyword evidence="2" id="KW-0732">Signal</keyword>
<sequence>MRTFTGLLAIAATVLMIGACTSTWQGVKQDTRENTRAVGQGVQDVGKKIEKQTE</sequence>
<dbReference type="RefSeq" id="WP_190261573.1">
    <property type="nucleotide sequence ID" value="NZ_CP053923.1"/>
</dbReference>
<feature type="signal peptide" evidence="2">
    <location>
        <begin position="1"/>
        <end position="24"/>
    </location>
</feature>
<evidence type="ECO:0000256" key="2">
    <source>
        <dbReference type="SAM" id="SignalP"/>
    </source>
</evidence>
<dbReference type="PROSITE" id="PS51257">
    <property type="entry name" value="PROKAR_LIPOPROTEIN"/>
    <property type="match status" value="1"/>
</dbReference>